<dbReference type="EMBL" id="JAIFZO010000002">
    <property type="protein sequence ID" value="MCX4234581.1"/>
    <property type="molecule type" value="Genomic_DNA"/>
</dbReference>
<protein>
    <submittedName>
        <fullName evidence="2">DUF397 domain-containing protein</fullName>
    </submittedName>
</protein>
<dbReference type="Proteomes" id="UP001165590">
    <property type="component" value="Unassembled WGS sequence"/>
</dbReference>
<keyword evidence="3" id="KW-1185">Reference proteome</keyword>
<comment type="caution">
    <text evidence="2">The sequence shown here is derived from an EMBL/GenBank/DDBJ whole genome shotgun (WGS) entry which is preliminary data.</text>
</comment>
<organism evidence="2 3">
    <name type="scientific">Streptomyces ortus</name>
    <dbReference type="NCBI Taxonomy" id="2867268"/>
    <lineage>
        <taxon>Bacteria</taxon>
        <taxon>Bacillati</taxon>
        <taxon>Actinomycetota</taxon>
        <taxon>Actinomycetes</taxon>
        <taxon>Kitasatosporales</taxon>
        <taxon>Streptomycetaceae</taxon>
        <taxon>Streptomyces</taxon>
    </lineage>
</organism>
<dbReference type="RefSeq" id="WP_267027376.1">
    <property type="nucleotide sequence ID" value="NZ_JAIFZO010000002.1"/>
</dbReference>
<reference evidence="2" key="1">
    <citation type="journal article" date="2022" name="bioRxiv">
        <title>Discovery and biosynthetic assessment of Streptomyces ortus sp nov. isolated from a deep-sea sponge.</title>
        <authorList>
            <person name="Williams S.E."/>
        </authorList>
    </citation>
    <scope>NUCLEOTIDE SEQUENCE</scope>
    <source>
        <strain evidence="2">A15ISP2-DRY2</strain>
    </source>
</reference>
<gene>
    <name evidence="2" type="ORF">K3769_17650</name>
</gene>
<dbReference type="InterPro" id="IPR007278">
    <property type="entry name" value="DUF397"/>
</dbReference>
<proteinExistence type="predicted"/>
<name>A0ABT3V4N3_9ACTN</name>
<feature type="domain" description="DUF397" evidence="1">
    <location>
        <begin position="5"/>
        <end position="56"/>
    </location>
</feature>
<sequence>MTQVRWQRSSFSGDGGNNCVEVAATTNGVALRENDSPTEVLATDQRTLLSLIRGIKTATVPSTSRSVRATPR</sequence>
<evidence type="ECO:0000259" key="1">
    <source>
        <dbReference type="Pfam" id="PF04149"/>
    </source>
</evidence>
<evidence type="ECO:0000313" key="2">
    <source>
        <dbReference type="EMBL" id="MCX4234581.1"/>
    </source>
</evidence>
<evidence type="ECO:0000313" key="3">
    <source>
        <dbReference type="Proteomes" id="UP001165590"/>
    </source>
</evidence>
<dbReference type="Pfam" id="PF04149">
    <property type="entry name" value="DUF397"/>
    <property type="match status" value="1"/>
</dbReference>
<accession>A0ABT3V4N3</accession>